<comment type="subcellular location">
    <subcellularLocation>
        <location evidence="1">Cell outer membrane</location>
        <topology evidence="1">Multi-pass membrane protein</topology>
    </subcellularLocation>
</comment>
<organism evidence="10 12">
    <name type="scientific">Legionella birminghamensis</name>
    <dbReference type="NCBI Taxonomy" id="28083"/>
    <lineage>
        <taxon>Bacteria</taxon>
        <taxon>Pseudomonadati</taxon>
        <taxon>Pseudomonadota</taxon>
        <taxon>Gammaproteobacteria</taxon>
        <taxon>Legionellales</taxon>
        <taxon>Legionellaceae</taxon>
        <taxon>Legionella</taxon>
    </lineage>
</organism>
<evidence type="ECO:0000313" key="9">
    <source>
        <dbReference type="EMBL" id="KTC75501.1"/>
    </source>
</evidence>
<evidence type="ECO:0000313" key="11">
    <source>
        <dbReference type="Proteomes" id="UP000054735"/>
    </source>
</evidence>
<dbReference type="STRING" id="28083.Lbir_0413"/>
<dbReference type="EMBL" id="UGNW01000001">
    <property type="protein sequence ID" value="STX32727.1"/>
    <property type="molecule type" value="Genomic_DNA"/>
</dbReference>
<feature type="signal peptide" evidence="8">
    <location>
        <begin position="1"/>
        <end position="20"/>
    </location>
</feature>
<dbReference type="Pfam" id="PF03349">
    <property type="entry name" value="Toluene_X"/>
    <property type="match status" value="1"/>
</dbReference>
<keyword evidence="4" id="KW-0812">Transmembrane</keyword>
<keyword evidence="6" id="KW-0472">Membrane</keyword>
<evidence type="ECO:0000256" key="8">
    <source>
        <dbReference type="SAM" id="SignalP"/>
    </source>
</evidence>
<dbReference type="RefSeq" id="WP_058522533.1">
    <property type="nucleotide sequence ID" value="NZ_CAAAHV010000011.1"/>
</dbReference>
<dbReference type="SUPFAM" id="SSF56935">
    <property type="entry name" value="Porins"/>
    <property type="match status" value="1"/>
</dbReference>
<keyword evidence="5 8" id="KW-0732">Signal</keyword>
<reference evidence="10 12" key="2">
    <citation type="submission" date="2018-06" db="EMBL/GenBank/DDBJ databases">
        <authorList>
            <consortium name="Pathogen Informatics"/>
            <person name="Doyle S."/>
        </authorList>
    </citation>
    <scope>NUCLEOTIDE SEQUENCE [LARGE SCALE GENOMIC DNA]</scope>
    <source>
        <strain evidence="10 12">NCTC12437</strain>
    </source>
</reference>
<dbReference type="GO" id="GO:0009279">
    <property type="term" value="C:cell outer membrane"/>
    <property type="evidence" value="ECO:0007669"/>
    <property type="project" value="UniProtKB-SubCell"/>
</dbReference>
<dbReference type="AlphaFoldDB" id="A0A378IBY5"/>
<reference evidence="9 11" key="1">
    <citation type="submission" date="2015-11" db="EMBL/GenBank/DDBJ databases">
        <title>Genomic analysis of 38 Legionella species identifies large and diverse effector repertoires.</title>
        <authorList>
            <person name="Burstein D."/>
            <person name="Amaro F."/>
            <person name="Zusman T."/>
            <person name="Lifshitz Z."/>
            <person name="Cohen O."/>
            <person name="Gilbert J.A."/>
            <person name="Pupko T."/>
            <person name="Shuman H.A."/>
            <person name="Segal G."/>
        </authorList>
    </citation>
    <scope>NUCLEOTIDE SEQUENCE [LARGE SCALE GENOMIC DNA]</scope>
    <source>
        <strain evidence="9 11">CDC#1407-AL-14</strain>
    </source>
</reference>
<evidence type="ECO:0000256" key="2">
    <source>
        <dbReference type="ARBA" id="ARBA00008163"/>
    </source>
</evidence>
<evidence type="ECO:0000256" key="4">
    <source>
        <dbReference type="ARBA" id="ARBA00022692"/>
    </source>
</evidence>
<evidence type="ECO:0000313" key="12">
    <source>
        <dbReference type="Proteomes" id="UP000255066"/>
    </source>
</evidence>
<evidence type="ECO:0000313" key="10">
    <source>
        <dbReference type="EMBL" id="STX32727.1"/>
    </source>
</evidence>
<dbReference type="GO" id="GO:0015483">
    <property type="term" value="F:long-chain fatty acid transporting porin activity"/>
    <property type="evidence" value="ECO:0007669"/>
    <property type="project" value="TreeGrafter"/>
</dbReference>
<keyword evidence="7" id="KW-0998">Cell outer membrane</keyword>
<dbReference type="PANTHER" id="PTHR35093">
    <property type="entry name" value="OUTER MEMBRANE PROTEIN NMB0088-RELATED"/>
    <property type="match status" value="1"/>
</dbReference>
<dbReference type="PANTHER" id="PTHR35093:SF8">
    <property type="entry name" value="OUTER MEMBRANE PROTEIN NMB0088-RELATED"/>
    <property type="match status" value="1"/>
</dbReference>
<keyword evidence="11" id="KW-1185">Reference proteome</keyword>
<evidence type="ECO:0000256" key="7">
    <source>
        <dbReference type="ARBA" id="ARBA00023237"/>
    </source>
</evidence>
<evidence type="ECO:0000256" key="1">
    <source>
        <dbReference type="ARBA" id="ARBA00004571"/>
    </source>
</evidence>
<gene>
    <name evidence="9" type="ORF">Lbir_0413</name>
    <name evidence="10" type="ORF">NCTC12437_02522</name>
</gene>
<evidence type="ECO:0000256" key="5">
    <source>
        <dbReference type="ARBA" id="ARBA00022729"/>
    </source>
</evidence>
<dbReference type="OrthoDB" id="19849at2"/>
<keyword evidence="3" id="KW-1134">Transmembrane beta strand</keyword>
<protein>
    <submittedName>
        <fullName evidence="10">Long-chain fatty acid transporter</fullName>
    </submittedName>
</protein>
<evidence type="ECO:0000256" key="6">
    <source>
        <dbReference type="ARBA" id="ARBA00023136"/>
    </source>
</evidence>
<proteinExistence type="inferred from homology"/>
<accession>A0A378IBY5</accession>
<feature type="chain" id="PRO_5016764260" evidence="8">
    <location>
        <begin position="21"/>
        <end position="400"/>
    </location>
</feature>
<dbReference type="Proteomes" id="UP000054735">
    <property type="component" value="Unassembled WGS sequence"/>
</dbReference>
<dbReference type="Proteomes" id="UP000255066">
    <property type="component" value="Unassembled WGS sequence"/>
</dbReference>
<dbReference type="EMBL" id="LNXT01000004">
    <property type="protein sequence ID" value="KTC75501.1"/>
    <property type="molecule type" value="Genomic_DNA"/>
</dbReference>
<evidence type="ECO:0000256" key="3">
    <source>
        <dbReference type="ARBA" id="ARBA00022452"/>
    </source>
</evidence>
<comment type="similarity">
    <text evidence="2">Belongs to the OmpP1/FadL family.</text>
</comment>
<dbReference type="InterPro" id="IPR005017">
    <property type="entry name" value="OMPP1/FadL/TodX"/>
</dbReference>
<sequence length="400" mass="43644">MQKSQKLLLLGLLAPLELHASFIESTLGAAVVNDATASYYNPAALTLLKAPQLIALTSFASSDGRFKGQATQVTSGFTQTGSSSSHTSYYLPSFYIGIPFKDKFSFGIAAISNFFNRNIEENAILRYAQSSNRIQNIDLVPALGVKINDFFSLGIGANFSYANFLLKPISGFPSLNIPDAESRNEANSNGLGGELGVLLKPGKSTVVGFNYRTAVTYRFRGDSIFNSNPPVISNHYAFNFWTPARSILSINQFITPSFGIIGTIQRIEWSIFKNINIEGIAAKAGSFPIIVNATVPYKLRNTWLFTAGSHYRITPKCVVRSAVNYNQTPGNGNFQISTGDSITLGASIGYELFKNISIDGSYAHVFHQNQPINIRTGRNFIQGNNKALRDAISLKLTLTL</sequence>
<name>A0A378IBY5_9GAMM</name>
<dbReference type="Gene3D" id="2.40.160.60">
    <property type="entry name" value="Outer membrane protein transport protein (OMPP1/FadL/TodX)"/>
    <property type="match status" value="1"/>
</dbReference>